<organism evidence="4 5">
    <name type="scientific">Lymnaea stagnalis</name>
    <name type="common">Great pond snail</name>
    <name type="synonym">Helix stagnalis</name>
    <dbReference type="NCBI Taxonomy" id="6523"/>
    <lineage>
        <taxon>Eukaryota</taxon>
        <taxon>Metazoa</taxon>
        <taxon>Spiralia</taxon>
        <taxon>Lophotrochozoa</taxon>
        <taxon>Mollusca</taxon>
        <taxon>Gastropoda</taxon>
        <taxon>Heterobranchia</taxon>
        <taxon>Euthyneura</taxon>
        <taxon>Panpulmonata</taxon>
        <taxon>Hygrophila</taxon>
        <taxon>Lymnaeoidea</taxon>
        <taxon>Lymnaeidae</taxon>
        <taxon>Lymnaea</taxon>
    </lineage>
</organism>
<evidence type="ECO:0000313" key="5">
    <source>
        <dbReference type="Proteomes" id="UP001497497"/>
    </source>
</evidence>
<keyword evidence="5" id="KW-1185">Reference proteome</keyword>
<dbReference type="Proteomes" id="UP001497497">
    <property type="component" value="Unassembled WGS sequence"/>
</dbReference>
<evidence type="ECO:0000259" key="3">
    <source>
        <dbReference type="Pfam" id="PF12736"/>
    </source>
</evidence>
<dbReference type="EMBL" id="CAXITT010000345">
    <property type="protein sequence ID" value="CAL1539611.1"/>
    <property type="molecule type" value="Genomic_DNA"/>
</dbReference>
<dbReference type="AlphaFoldDB" id="A0AAV2I2H2"/>
<comment type="caution">
    <text evidence="4">The sequence shown here is derived from an EMBL/GenBank/DDBJ whole genome shotgun (WGS) entry which is preliminary data.</text>
</comment>
<dbReference type="InterPro" id="IPR052281">
    <property type="entry name" value="GAREM"/>
</dbReference>
<feature type="domain" description="CABIT" evidence="3">
    <location>
        <begin position="337"/>
        <end position="555"/>
    </location>
</feature>
<keyword evidence="1" id="KW-0597">Phosphoprotein</keyword>
<proteinExistence type="predicted"/>
<dbReference type="PANTHER" id="PTHR14454">
    <property type="entry name" value="GRB2-ASSOCIATED AND REGULATOR OF MAPK PROTEIN FAMILY MEMBER"/>
    <property type="match status" value="1"/>
</dbReference>
<evidence type="ECO:0000256" key="2">
    <source>
        <dbReference type="SAM" id="MobiDB-lite"/>
    </source>
</evidence>
<accession>A0AAV2I2H2</accession>
<evidence type="ECO:0000256" key="1">
    <source>
        <dbReference type="ARBA" id="ARBA00022553"/>
    </source>
</evidence>
<protein>
    <recommendedName>
        <fullName evidence="3">CABIT domain-containing protein</fullName>
    </recommendedName>
</protein>
<feature type="region of interest" description="Disordered" evidence="2">
    <location>
        <begin position="1"/>
        <end position="63"/>
    </location>
</feature>
<feature type="compositionally biased region" description="Polar residues" evidence="2">
    <location>
        <begin position="87"/>
        <end position="116"/>
    </location>
</feature>
<gene>
    <name evidence="4" type="ORF">GSLYS_00013344001</name>
</gene>
<evidence type="ECO:0000313" key="4">
    <source>
        <dbReference type="EMBL" id="CAL1539611.1"/>
    </source>
</evidence>
<feature type="compositionally biased region" description="Polar residues" evidence="2">
    <location>
        <begin position="33"/>
        <end position="63"/>
    </location>
</feature>
<feature type="region of interest" description="Disordered" evidence="2">
    <location>
        <begin position="82"/>
        <end position="135"/>
    </location>
</feature>
<sequence length="670" mass="74625">MLKWTKYGQDKKEKNTDTAINTNDDIEAVRPANHTSQSDPQFTSQSDPQFTSQSDPQFTSQIDPQFTSQIDPQFTSQIDLDGKTDKVNASPSTPSVSIHISDITNATSPDQITNVSRRSETVPASAKENSDTCNQQLTADTRKDQHFTSEADPKNCLSSTLCPSASTSLSTSQETGCLRPVKLSDFTWEEFTSSASEESTSALTPSLITDSLRHNNTGSNLNTTQSGNCLKAISQKELLEQSKMASSLPDVTTLPSAEREILGPEVAWEEEDLTLLQVADKDNFPCICSFEEHTQQKTWQVERLQPGLRIYSRQPVLMHMRVTKKQARARTIFKDPKGAYYEVGQTMIIPADYQGWFELVPSDFSRSTCFMSVADVAKAMPQKFFTRSNVKGIRTEGEGEHQKFLERKIPAGSVLETRGTFTAKWKTVAETGLLKKKTKEWEFQEVTYLKCLDRDQTEILVPLKHKGKFNAIYEKGHLTQNAVYNVKDILSDLSLPIKVRLLFGKAPVVPCIFTGMLVIRDAATDDSVVGSTVLNTRNVLFEIPLSAPVKVKYVSKDDHFKDMSTYKDAQKLCKKYANVFSTMIKLAPDLDTDQKVIMHVPTDSSLMHQVDECLRALDLITDISFAGEPKDYLLDSDAGSVASEDTLVVPPSGAVTEVTEFQSRESQTFV</sequence>
<name>A0AAV2I2H2_LYMST</name>
<reference evidence="4 5" key="1">
    <citation type="submission" date="2024-04" db="EMBL/GenBank/DDBJ databases">
        <authorList>
            <consortium name="Genoscope - CEA"/>
            <person name="William W."/>
        </authorList>
    </citation>
    <scope>NUCLEOTIDE SEQUENCE [LARGE SCALE GENOMIC DNA]</scope>
</reference>
<dbReference type="Pfam" id="PF12736">
    <property type="entry name" value="CABIT"/>
    <property type="match status" value="1"/>
</dbReference>
<dbReference type="PANTHER" id="PTHR14454:SF11">
    <property type="entry name" value="SERRANO, ISOFORM F"/>
    <property type="match status" value="1"/>
</dbReference>
<dbReference type="InterPro" id="IPR025946">
    <property type="entry name" value="CABIT_dom"/>
</dbReference>